<dbReference type="VEuPathDB" id="FungiDB:ACJ73_01408"/>
<proteinExistence type="predicted"/>
<feature type="compositionally biased region" description="Basic and acidic residues" evidence="1">
    <location>
        <begin position="1"/>
        <end position="35"/>
    </location>
</feature>
<protein>
    <recommendedName>
        <fullName evidence="4">C2H2-type domain-containing protein</fullName>
    </recommendedName>
</protein>
<organism evidence="2 3">
    <name type="scientific">Blastomyces percursus</name>
    <dbReference type="NCBI Taxonomy" id="1658174"/>
    <lineage>
        <taxon>Eukaryota</taxon>
        <taxon>Fungi</taxon>
        <taxon>Dikarya</taxon>
        <taxon>Ascomycota</taxon>
        <taxon>Pezizomycotina</taxon>
        <taxon>Eurotiomycetes</taxon>
        <taxon>Eurotiomycetidae</taxon>
        <taxon>Onygenales</taxon>
        <taxon>Ajellomycetaceae</taxon>
        <taxon>Blastomyces</taxon>
    </lineage>
</organism>
<accession>A0A1J9R4A6</accession>
<feature type="compositionally biased region" description="Basic and acidic residues" evidence="1">
    <location>
        <begin position="58"/>
        <end position="71"/>
    </location>
</feature>
<feature type="region of interest" description="Disordered" evidence="1">
    <location>
        <begin position="1"/>
        <end position="89"/>
    </location>
</feature>
<keyword evidence="3" id="KW-1185">Reference proteome</keyword>
<evidence type="ECO:0000313" key="2">
    <source>
        <dbReference type="EMBL" id="OJD27203.1"/>
    </source>
</evidence>
<sequence length="252" mass="28803">MQELEDPSRLCDNKISKNLIEDDPRLSDSDRDSDSHSGCFSDAEDTQTDYSSGSGCDEDTKAGADSDISDKEDSDDDGKWLQNEEEDHPPEYYLQLEASLDPQTRFKAINAITSYCEVQEGSLSQYRDPDTTNETIQGLEYTRPSIYRPQVPTIEEAIRSVLIKNSEEPKKNKRPTMCFLCLQNEKLKLHERVHSYHGASITKHFERKHLKDFKKLDCNICKVTLGTLKNLLIHAEIVHGTVTRNPKYLQLM</sequence>
<dbReference type="OrthoDB" id="4485682at2759"/>
<dbReference type="AlphaFoldDB" id="A0A1J9R4A6"/>
<dbReference type="Proteomes" id="UP000242791">
    <property type="component" value="Unassembled WGS sequence"/>
</dbReference>
<dbReference type="EMBL" id="LGTZ01000127">
    <property type="protein sequence ID" value="OJD27203.1"/>
    <property type="molecule type" value="Genomic_DNA"/>
</dbReference>
<evidence type="ECO:0008006" key="4">
    <source>
        <dbReference type="Google" id="ProtNLM"/>
    </source>
</evidence>
<name>A0A1J9R4A6_9EURO</name>
<evidence type="ECO:0000256" key="1">
    <source>
        <dbReference type="SAM" id="MobiDB-lite"/>
    </source>
</evidence>
<evidence type="ECO:0000313" key="3">
    <source>
        <dbReference type="Proteomes" id="UP000242791"/>
    </source>
</evidence>
<reference evidence="2 3" key="1">
    <citation type="submission" date="2015-08" db="EMBL/GenBank/DDBJ databases">
        <title>Emmonsia species relationships and genome sequence.</title>
        <authorList>
            <person name="Cuomo C.A."/>
            <person name="Schwartz I.S."/>
            <person name="Kenyon C."/>
            <person name="De Hoog G.S."/>
            <person name="Govender N.P."/>
            <person name="Botha A."/>
            <person name="Moreno L."/>
            <person name="De Vries M."/>
            <person name="Munoz J.F."/>
            <person name="Stielow J.B."/>
        </authorList>
    </citation>
    <scope>NUCLEOTIDE SEQUENCE [LARGE SCALE GENOMIC DNA]</scope>
    <source>
        <strain evidence="2 3">EI222</strain>
    </source>
</reference>
<gene>
    <name evidence="2" type="ORF">ACJ73_01408</name>
</gene>
<dbReference type="STRING" id="1658174.A0A1J9R4A6"/>
<comment type="caution">
    <text evidence="2">The sequence shown here is derived from an EMBL/GenBank/DDBJ whole genome shotgun (WGS) entry which is preliminary data.</text>
</comment>